<dbReference type="PANTHER" id="PTHR31390">
    <property type="entry name" value="EXPRESSED PROTEIN"/>
    <property type="match status" value="1"/>
</dbReference>
<dbReference type="InterPro" id="IPR021916">
    <property type="entry name" value="DUF3527"/>
</dbReference>
<feature type="compositionally biased region" description="Polar residues" evidence="1">
    <location>
        <begin position="268"/>
        <end position="280"/>
    </location>
</feature>
<feature type="region of interest" description="Disordered" evidence="1">
    <location>
        <begin position="64"/>
        <end position="289"/>
    </location>
</feature>
<evidence type="ECO:0000256" key="1">
    <source>
        <dbReference type="SAM" id="MobiDB-lite"/>
    </source>
</evidence>
<accession>A0AAD8P854</accession>
<sequence length="662" mass="73651">MASTSSNHSRKQHAASKSMEMEEIVKYMSSLPSYLERGKPVHDRALNFGVLDWGRLEQWQYHQHKQSVATSNKDLPSGSSSSKRSSLHSHLNISTEEISTKDAPVGQHREKKNTNRSRTKPKGLEKIDLHPQVVVESKSSDDMGSFQTAAASSSSSSSSTKGKMKIQDSSYGTCDDTNHSNPKTDDPNSYPFKNEIFNRKSSKYESDSKRKSSITCQIKTPKEKESSVSSKNSNSKTSNFADTKNHATRILETPPVSQISLDGKNRATRTSETPPVSQISHDSKNRATRTLETPLVPQILHDSKNRTARTLETPPASQISHDSKNRATRALEAPPVSQISHEDLKIKAKVKMDLGNCKEVRVDNSCRNKMNDSSSSSSSRKQALFQMTVKNGRPVFTYSVDDNKNNIVAATVRSLSGKDDTNSWVYTFFTVQEVKKKKSGWLYHSTKDKGNGYLPNVTAEMKVSNPSVSSCTTREFVLSSVDSGEPEHENELAAIVVRFLRKEEEDENQDCFNTTVILPGGHHSAPRKGEPSPLIERWRSGGRCDCGGWDVGCRLRTLTNKVQSNRRSNPPESFELYIQGEVPNERPFFSLSPINEGIFSVNYNASLQLLHAFSICISVIECRKSSRHTALRTYVAKRVDDDDDVTPVTYASLPPVSPVGRV</sequence>
<dbReference type="EMBL" id="JAUHHV010000001">
    <property type="protein sequence ID" value="KAK1437088.1"/>
    <property type="molecule type" value="Genomic_DNA"/>
</dbReference>
<comment type="caution">
    <text evidence="2">The sequence shown here is derived from an EMBL/GenBank/DDBJ whole genome shotgun (WGS) entry which is preliminary data.</text>
</comment>
<reference evidence="2" key="1">
    <citation type="journal article" date="2023" name="bioRxiv">
        <title>Improved chromosome-level genome assembly for marigold (Tagetes erecta).</title>
        <authorList>
            <person name="Jiang F."/>
            <person name="Yuan L."/>
            <person name="Wang S."/>
            <person name="Wang H."/>
            <person name="Xu D."/>
            <person name="Wang A."/>
            <person name="Fan W."/>
        </authorList>
    </citation>
    <scope>NUCLEOTIDE SEQUENCE</scope>
    <source>
        <strain evidence="2">WSJ</strain>
        <tissue evidence="2">Leaf</tissue>
    </source>
</reference>
<keyword evidence="3" id="KW-1185">Reference proteome</keyword>
<evidence type="ECO:0000313" key="3">
    <source>
        <dbReference type="Proteomes" id="UP001229421"/>
    </source>
</evidence>
<proteinExistence type="predicted"/>
<evidence type="ECO:0000313" key="2">
    <source>
        <dbReference type="EMBL" id="KAK1437088.1"/>
    </source>
</evidence>
<dbReference type="Pfam" id="PF12043">
    <property type="entry name" value="DUF3527"/>
    <property type="match status" value="2"/>
</dbReference>
<feature type="compositionally biased region" description="Basic and acidic residues" evidence="1">
    <location>
        <begin position="176"/>
        <end position="186"/>
    </location>
</feature>
<gene>
    <name evidence="2" type="ORF">QVD17_02873</name>
</gene>
<feature type="compositionally biased region" description="Basic residues" evidence="1">
    <location>
        <begin position="109"/>
        <end position="121"/>
    </location>
</feature>
<dbReference type="Proteomes" id="UP001229421">
    <property type="component" value="Unassembled WGS sequence"/>
</dbReference>
<feature type="compositionally biased region" description="Low complexity" evidence="1">
    <location>
        <begin position="227"/>
        <end position="238"/>
    </location>
</feature>
<protein>
    <submittedName>
        <fullName evidence="2">Uncharacterized protein</fullName>
    </submittedName>
</protein>
<feature type="compositionally biased region" description="Basic and acidic residues" evidence="1">
    <location>
        <begin position="196"/>
        <end position="210"/>
    </location>
</feature>
<organism evidence="2 3">
    <name type="scientific">Tagetes erecta</name>
    <name type="common">African marigold</name>
    <dbReference type="NCBI Taxonomy" id="13708"/>
    <lineage>
        <taxon>Eukaryota</taxon>
        <taxon>Viridiplantae</taxon>
        <taxon>Streptophyta</taxon>
        <taxon>Embryophyta</taxon>
        <taxon>Tracheophyta</taxon>
        <taxon>Spermatophyta</taxon>
        <taxon>Magnoliopsida</taxon>
        <taxon>eudicotyledons</taxon>
        <taxon>Gunneridae</taxon>
        <taxon>Pentapetalae</taxon>
        <taxon>asterids</taxon>
        <taxon>campanulids</taxon>
        <taxon>Asterales</taxon>
        <taxon>Asteraceae</taxon>
        <taxon>Asteroideae</taxon>
        <taxon>Heliantheae alliance</taxon>
        <taxon>Tageteae</taxon>
        <taxon>Tagetes</taxon>
    </lineage>
</organism>
<dbReference type="AlphaFoldDB" id="A0AAD8P854"/>
<feature type="compositionally biased region" description="Low complexity" evidence="1">
    <location>
        <begin position="149"/>
        <end position="159"/>
    </location>
</feature>
<feature type="region of interest" description="Disordered" evidence="1">
    <location>
        <begin position="304"/>
        <end position="336"/>
    </location>
</feature>
<name>A0AAD8P854_TARER</name>
<dbReference type="PANTHER" id="PTHR31390:SF4">
    <property type="entry name" value="DUF3527 DOMAIN-CONTAINING PROTEIN"/>
    <property type="match status" value="1"/>
</dbReference>